<dbReference type="Pfam" id="PF07686">
    <property type="entry name" value="V-set"/>
    <property type="match status" value="1"/>
</dbReference>
<keyword evidence="9" id="KW-0393">Immunoglobulin domain</keyword>
<keyword evidence="6 10" id="KW-0472">Membrane</keyword>
<dbReference type="PROSITE" id="PS50835">
    <property type="entry name" value="IG_LIKE"/>
    <property type="match status" value="1"/>
</dbReference>
<organism evidence="12 13">
    <name type="scientific">Nothobranchius furzeri</name>
    <name type="common">Turquoise killifish</name>
    <dbReference type="NCBI Taxonomy" id="105023"/>
    <lineage>
        <taxon>Eukaryota</taxon>
        <taxon>Metazoa</taxon>
        <taxon>Chordata</taxon>
        <taxon>Craniata</taxon>
        <taxon>Vertebrata</taxon>
        <taxon>Euteleostomi</taxon>
        <taxon>Actinopterygii</taxon>
        <taxon>Neopterygii</taxon>
        <taxon>Teleostei</taxon>
        <taxon>Neoteleostei</taxon>
        <taxon>Acanthomorphata</taxon>
        <taxon>Ovalentaria</taxon>
        <taxon>Atherinomorphae</taxon>
        <taxon>Cyprinodontiformes</taxon>
        <taxon>Nothobranchiidae</taxon>
        <taxon>Nothobranchius</taxon>
    </lineage>
</organism>
<evidence type="ECO:0000313" key="12">
    <source>
        <dbReference type="Ensembl" id="ENSNFUP00015030428.1"/>
    </source>
</evidence>
<keyword evidence="8" id="KW-0325">Glycoprotein</keyword>
<evidence type="ECO:0000256" key="9">
    <source>
        <dbReference type="ARBA" id="ARBA00023319"/>
    </source>
</evidence>
<evidence type="ECO:0000256" key="5">
    <source>
        <dbReference type="ARBA" id="ARBA00022989"/>
    </source>
</evidence>
<evidence type="ECO:0000256" key="7">
    <source>
        <dbReference type="ARBA" id="ARBA00023157"/>
    </source>
</evidence>
<dbReference type="GO" id="GO:0005886">
    <property type="term" value="C:plasma membrane"/>
    <property type="evidence" value="ECO:0007669"/>
    <property type="project" value="TreeGrafter"/>
</dbReference>
<proteinExistence type="inferred from homology"/>
<gene>
    <name evidence="12" type="primary">MPZL2</name>
</gene>
<comment type="subcellular location">
    <subcellularLocation>
        <location evidence="1">Membrane</location>
        <topology evidence="1">Single-pass type I membrane protein</topology>
    </subcellularLocation>
</comment>
<keyword evidence="5 10" id="KW-1133">Transmembrane helix</keyword>
<comment type="similarity">
    <text evidence="2">Belongs to the myelin P0 protein family.</text>
</comment>
<evidence type="ECO:0000256" key="8">
    <source>
        <dbReference type="ARBA" id="ARBA00023180"/>
    </source>
</evidence>
<evidence type="ECO:0000256" key="6">
    <source>
        <dbReference type="ARBA" id="ARBA00023136"/>
    </source>
</evidence>
<dbReference type="PANTHER" id="PTHR13869:SF21">
    <property type="entry name" value="MYELIN PROTEIN ZERO-LIKE PROTEIN 2"/>
    <property type="match status" value="1"/>
</dbReference>
<evidence type="ECO:0000256" key="1">
    <source>
        <dbReference type="ARBA" id="ARBA00004479"/>
    </source>
</evidence>
<dbReference type="InterPro" id="IPR013106">
    <property type="entry name" value="Ig_V-set"/>
</dbReference>
<dbReference type="InterPro" id="IPR036179">
    <property type="entry name" value="Ig-like_dom_sf"/>
</dbReference>
<dbReference type="GO" id="GO:0098609">
    <property type="term" value="P:cell-cell adhesion"/>
    <property type="evidence" value="ECO:0007669"/>
    <property type="project" value="TreeGrafter"/>
</dbReference>
<dbReference type="Gene3D" id="2.60.40.10">
    <property type="entry name" value="Immunoglobulins"/>
    <property type="match status" value="1"/>
</dbReference>
<accession>A0A8C6M871</accession>
<dbReference type="SMART" id="SM00406">
    <property type="entry name" value="IGv"/>
    <property type="match status" value="1"/>
</dbReference>
<dbReference type="SMART" id="SM00409">
    <property type="entry name" value="IG"/>
    <property type="match status" value="1"/>
</dbReference>
<dbReference type="Proteomes" id="UP000694548">
    <property type="component" value="Unassembled WGS sequence"/>
</dbReference>
<reference evidence="12" key="1">
    <citation type="submission" date="2025-08" db="UniProtKB">
        <authorList>
            <consortium name="Ensembl"/>
        </authorList>
    </citation>
    <scope>IDENTIFICATION</scope>
</reference>
<evidence type="ECO:0000256" key="4">
    <source>
        <dbReference type="ARBA" id="ARBA00022729"/>
    </source>
</evidence>
<evidence type="ECO:0000313" key="13">
    <source>
        <dbReference type="Proteomes" id="UP000694548"/>
    </source>
</evidence>
<evidence type="ECO:0000259" key="11">
    <source>
        <dbReference type="PROSITE" id="PS50835"/>
    </source>
</evidence>
<dbReference type="InterPro" id="IPR003599">
    <property type="entry name" value="Ig_sub"/>
</dbReference>
<dbReference type="PANTHER" id="PTHR13869">
    <property type="entry name" value="MYELIN P0 RELATED"/>
    <property type="match status" value="1"/>
</dbReference>
<reference evidence="12" key="2">
    <citation type="submission" date="2025-09" db="UniProtKB">
        <authorList>
            <consortium name="Ensembl"/>
        </authorList>
    </citation>
    <scope>IDENTIFICATION</scope>
</reference>
<dbReference type="InterPro" id="IPR000920">
    <property type="entry name" value="Myelin_P0-rel"/>
</dbReference>
<protein>
    <submittedName>
        <fullName evidence="12">Myelin protein zero like 2</fullName>
    </submittedName>
</protein>
<name>A0A8C6M871_NOTFU</name>
<keyword evidence="4" id="KW-0732">Signal</keyword>
<keyword evidence="3 10" id="KW-0812">Transmembrane</keyword>
<evidence type="ECO:0000256" key="3">
    <source>
        <dbReference type="ARBA" id="ARBA00022692"/>
    </source>
</evidence>
<dbReference type="GeneTree" id="ENSGT01030000234556"/>
<dbReference type="InterPro" id="IPR013783">
    <property type="entry name" value="Ig-like_fold"/>
</dbReference>
<evidence type="ECO:0000256" key="10">
    <source>
        <dbReference type="SAM" id="Phobius"/>
    </source>
</evidence>
<dbReference type="Ensembl" id="ENSNFUT00015031795.1">
    <property type="protein sequence ID" value="ENSNFUP00015030428.1"/>
    <property type="gene ID" value="ENSNFUG00015014833.1"/>
</dbReference>
<keyword evidence="13" id="KW-1185">Reference proteome</keyword>
<dbReference type="SUPFAM" id="SSF48726">
    <property type="entry name" value="Immunoglobulin"/>
    <property type="match status" value="1"/>
</dbReference>
<dbReference type="AlphaFoldDB" id="A0A8C6M871"/>
<feature type="domain" description="Ig-like" evidence="11">
    <location>
        <begin position="10"/>
        <end position="138"/>
    </location>
</feature>
<keyword evidence="7" id="KW-1015">Disulfide bond</keyword>
<evidence type="ECO:0000256" key="2">
    <source>
        <dbReference type="ARBA" id="ARBA00007180"/>
    </source>
</evidence>
<sequence>MFAVELHAAPFSLGEYWLAVSGIRIYTSGNVEAVNGTDVRLKCTFQSSAQINPSLVVVSWTFRPLAGGQEISLFHYQQQPYPPLEGIFRKKILWAGDLMGGDASIIIREVKLTYNGTYICQVKNPPDVHGPVGEIQLRVVLTGKVSSQWTFIPCCLMIVPIGIIYIVKRLGPSTEPCGTPQVTLEYEDDL</sequence>
<dbReference type="FunFam" id="2.60.40.10:FF:000193">
    <property type="entry name" value="Myelin protein zero-like 1 like"/>
    <property type="match status" value="1"/>
</dbReference>
<feature type="transmembrane region" description="Helical" evidence="10">
    <location>
        <begin position="149"/>
        <end position="167"/>
    </location>
</feature>
<dbReference type="PRINTS" id="PR00213">
    <property type="entry name" value="MYELINP0"/>
</dbReference>
<dbReference type="InterPro" id="IPR007110">
    <property type="entry name" value="Ig-like_dom"/>
</dbReference>